<dbReference type="AlphaFoldDB" id="A0A4U8Q821"/>
<keyword evidence="12 17" id="KW-0598">Phosphotransferase system</keyword>
<dbReference type="PIRSF" id="PIRSF000732">
    <property type="entry name" value="PTS_enzyme_I"/>
    <property type="match status" value="1"/>
</dbReference>
<evidence type="ECO:0000256" key="13">
    <source>
        <dbReference type="ARBA" id="ARBA00022723"/>
    </source>
</evidence>
<evidence type="ECO:0000256" key="20">
    <source>
        <dbReference type="PIRSR" id="PIRSR000732-3"/>
    </source>
</evidence>
<dbReference type="GO" id="GO:0016301">
    <property type="term" value="F:kinase activity"/>
    <property type="evidence" value="ECO:0007669"/>
    <property type="project" value="UniProtKB-KW"/>
</dbReference>
<feature type="binding site" evidence="19">
    <location>
        <begin position="445"/>
        <end position="446"/>
    </location>
    <ligand>
        <name>phosphoenolpyruvate</name>
        <dbReference type="ChEBI" id="CHEBI:58702"/>
    </ligand>
</feature>
<evidence type="ECO:0000256" key="12">
    <source>
        <dbReference type="ARBA" id="ARBA00022683"/>
    </source>
</evidence>
<feature type="domain" description="PEP-utilising enzyme mobile" evidence="21">
    <location>
        <begin position="144"/>
        <end position="217"/>
    </location>
</feature>
<evidence type="ECO:0000256" key="19">
    <source>
        <dbReference type="PIRSR" id="PIRSR000732-2"/>
    </source>
</evidence>
<dbReference type="PANTHER" id="PTHR46244">
    <property type="entry name" value="PHOSPHOENOLPYRUVATE-PROTEIN PHOSPHOTRANSFERASE"/>
    <property type="match status" value="1"/>
</dbReference>
<dbReference type="InterPro" id="IPR024692">
    <property type="entry name" value="PTS_EI"/>
</dbReference>
<dbReference type="InterPro" id="IPR023151">
    <property type="entry name" value="PEP_util_CS"/>
</dbReference>
<keyword evidence="13 17" id="KW-0479">Metal-binding</keyword>
<evidence type="ECO:0000256" key="14">
    <source>
        <dbReference type="ARBA" id="ARBA00022777"/>
    </source>
</evidence>
<dbReference type="Pfam" id="PF00391">
    <property type="entry name" value="PEP-utilizers"/>
    <property type="match status" value="1"/>
</dbReference>
<comment type="function">
    <text evidence="3 17">General (non sugar-specific) component of the phosphoenolpyruvate-dependent sugar phosphotransferase system (sugar PTS). This major carbohydrate active-transport system catalyzes the phosphorylation of incoming sugar substrates concomitantly with their translocation across the cell membrane. Enzyme I transfers the phosphoryl group from phosphoenolpyruvate (PEP) to the phosphoryl carrier protein (HPr).</text>
</comment>
<sequence length="557" mass="62240">MKTIQVEKTSSKGIVMGQVFRKEDQDLSPECYAAIDYEEETKKYETAVNEVIKELEPLAEESDIFSAHLELAKDIALMEGVLDKINNGKENAQMALAHTAEEYCAIFECMEDEYMRERAADIKDIRNRLMRKLKGLPDSDFDAIQEKVILVASDLAPSDTAKLNLDYILGFITELGGVTSHVSIMARSLGLPALVGVKGILEHASSGDFLIMDASEGKIIVEPDREQIEEYQVKAEEFAKHQKELEALSHLPAITSDGRSVKVCANVGSIEDVKNAVKNHIDGIGLFRSEFLYMENSHFPTEEEQFAVYKEAAELVKSELIIRTLDIGGDKELPYYVFEKEENPFLGWRAIRISLEMEDMFKDQLRALLRASAFGDIRIMYPMIISMEELNKANELLEVCKTELKAEGLAYKEDIKVGMMIETPASVMCVEEFAAHVDFFSIGTNDLTQYLLAVDRGNKKIASRYTSFHPAVVKAIQRIIQAGHAHQIPVGMCGEFASDDKATEMLLGMGLDEFSISAGEVANIKNVIRNSSYEEAKQTAFKAVSAFTIRDVMDALQ</sequence>
<proteinExistence type="inferred from homology"/>
<dbReference type="SUPFAM" id="SSF47831">
    <property type="entry name" value="Enzyme I of the PEP:sugar phosphotransferase system HPr-binding (sub)domain"/>
    <property type="match status" value="1"/>
</dbReference>
<keyword evidence="15 17" id="KW-0460">Magnesium</keyword>
<evidence type="ECO:0000259" key="23">
    <source>
        <dbReference type="Pfam" id="PF05524"/>
    </source>
</evidence>
<dbReference type="GO" id="GO:0046872">
    <property type="term" value="F:metal ion binding"/>
    <property type="evidence" value="ECO:0007669"/>
    <property type="project" value="UniProtKB-KW"/>
</dbReference>
<gene>
    <name evidence="24" type="primary">ptsI_2</name>
    <name evidence="24" type="ORF">DSM106044_01880</name>
</gene>
<evidence type="ECO:0000256" key="1">
    <source>
        <dbReference type="ARBA" id="ARBA00000683"/>
    </source>
</evidence>
<dbReference type="InterPro" id="IPR050499">
    <property type="entry name" value="PEP-utilizing_PTS_enzyme"/>
</dbReference>
<evidence type="ECO:0000256" key="16">
    <source>
        <dbReference type="ARBA" id="ARBA00033235"/>
    </source>
</evidence>
<dbReference type="Gene3D" id="1.10.274.10">
    <property type="entry name" value="PtsI, HPr-binding domain"/>
    <property type="match status" value="1"/>
</dbReference>
<evidence type="ECO:0000256" key="2">
    <source>
        <dbReference type="ARBA" id="ARBA00001946"/>
    </source>
</evidence>
<evidence type="ECO:0000256" key="17">
    <source>
        <dbReference type="PIRNR" id="PIRNR000732"/>
    </source>
</evidence>
<feature type="binding site" evidence="20">
    <location>
        <position position="422"/>
    </location>
    <ligand>
        <name>Mg(2+)</name>
        <dbReference type="ChEBI" id="CHEBI:18420"/>
    </ligand>
</feature>
<dbReference type="SUPFAM" id="SSF52009">
    <property type="entry name" value="Phosphohistidine domain"/>
    <property type="match status" value="1"/>
</dbReference>
<feature type="domain" description="Phosphotransferase system enzyme I N-terminal" evidence="23">
    <location>
        <begin position="10"/>
        <end position="118"/>
    </location>
</feature>
<comment type="subcellular location">
    <subcellularLocation>
        <location evidence="4 17">Cytoplasm</location>
    </subcellularLocation>
</comment>
<dbReference type="STRING" id="180332.GCA_000797495_04817"/>
<feature type="binding site" evidence="19">
    <location>
        <position position="456"/>
    </location>
    <ligand>
        <name>phosphoenolpyruvate</name>
        <dbReference type="ChEBI" id="CHEBI:58702"/>
    </ligand>
</feature>
<evidence type="ECO:0000313" key="25">
    <source>
        <dbReference type="Proteomes" id="UP000306509"/>
    </source>
</evidence>
<organism evidence="24 25">
    <name type="scientific">Robinsoniella peoriensis</name>
    <dbReference type="NCBI Taxonomy" id="180332"/>
    <lineage>
        <taxon>Bacteria</taxon>
        <taxon>Bacillati</taxon>
        <taxon>Bacillota</taxon>
        <taxon>Clostridia</taxon>
        <taxon>Lachnospirales</taxon>
        <taxon>Lachnospiraceae</taxon>
        <taxon>Robinsoniella</taxon>
    </lineage>
</organism>
<dbReference type="InterPro" id="IPR000121">
    <property type="entry name" value="PEP_util_C"/>
</dbReference>
<comment type="cofactor">
    <cofactor evidence="2 17 20">
        <name>Mg(2+)</name>
        <dbReference type="ChEBI" id="CHEBI:18420"/>
    </cofactor>
</comment>
<evidence type="ECO:0000256" key="7">
    <source>
        <dbReference type="ARBA" id="ARBA00016544"/>
    </source>
</evidence>
<keyword evidence="10 17" id="KW-0762">Sugar transport</keyword>
<feature type="active site" description="Proton donor" evidence="18">
    <location>
        <position position="493"/>
    </location>
</feature>
<evidence type="ECO:0000256" key="10">
    <source>
        <dbReference type="ARBA" id="ARBA00022597"/>
    </source>
</evidence>
<dbReference type="InterPro" id="IPR006318">
    <property type="entry name" value="PTS_EI-like"/>
</dbReference>
<dbReference type="Proteomes" id="UP000306509">
    <property type="component" value="Unassembled WGS sequence"/>
</dbReference>
<evidence type="ECO:0000256" key="6">
    <source>
        <dbReference type="ARBA" id="ARBA00012232"/>
    </source>
</evidence>
<dbReference type="InterPro" id="IPR040442">
    <property type="entry name" value="Pyrv_kinase-like_dom_sf"/>
</dbReference>
<dbReference type="RefSeq" id="WP_070040641.1">
    <property type="nucleotide sequence ID" value="NZ_CABMJZ010000020.1"/>
</dbReference>
<feature type="binding site" evidence="19">
    <location>
        <position position="323"/>
    </location>
    <ligand>
        <name>phosphoenolpyruvate</name>
        <dbReference type="ChEBI" id="CHEBI:58702"/>
    </ligand>
</feature>
<dbReference type="Gene3D" id="3.50.30.10">
    <property type="entry name" value="Phosphohistidine domain"/>
    <property type="match status" value="1"/>
</dbReference>
<keyword evidence="25" id="KW-1185">Reference proteome</keyword>
<accession>A0A4U8Q821</accession>
<dbReference type="GO" id="GO:0005737">
    <property type="term" value="C:cytoplasm"/>
    <property type="evidence" value="ECO:0007669"/>
    <property type="project" value="UniProtKB-SubCell"/>
</dbReference>
<dbReference type="OrthoDB" id="9765468at2"/>
<keyword evidence="9 17" id="KW-0963">Cytoplasm</keyword>
<evidence type="ECO:0000256" key="5">
    <source>
        <dbReference type="ARBA" id="ARBA00007837"/>
    </source>
</evidence>
<dbReference type="PROSITE" id="PS00742">
    <property type="entry name" value="PEP_ENZYMES_2"/>
    <property type="match status" value="1"/>
</dbReference>
<dbReference type="PANTHER" id="PTHR46244:SF3">
    <property type="entry name" value="PHOSPHOENOLPYRUVATE-PROTEIN PHOSPHOTRANSFERASE"/>
    <property type="match status" value="1"/>
</dbReference>
<dbReference type="InterPro" id="IPR008279">
    <property type="entry name" value="PEP-util_enz_mobile_dom"/>
</dbReference>
<evidence type="ECO:0000256" key="11">
    <source>
        <dbReference type="ARBA" id="ARBA00022679"/>
    </source>
</evidence>
<evidence type="ECO:0000256" key="18">
    <source>
        <dbReference type="PIRSR" id="PIRSR000732-1"/>
    </source>
</evidence>
<keyword evidence="11 17" id="KW-0808">Transferase</keyword>
<dbReference type="InterPro" id="IPR015813">
    <property type="entry name" value="Pyrv/PenolPyrv_kinase-like_dom"/>
</dbReference>
<dbReference type="EC" id="2.7.3.9" evidence="6 17"/>
<keyword evidence="14 17" id="KW-0418">Kinase</keyword>
<reference evidence="24 25" key="1">
    <citation type="journal article" date="2019" name="Anaerobe">
        <title>Detection of Robinsoniella peoriensis in multiple bone samples of a trauma patient.</title>
        <authorList>
            <person name="Schrottner P."/>
            <person name="Hartwich K."/>
            <person name="Bunk B."/>
            <person name="Schober I."/>
            <person name="Helbig S."/>
            <person name="Rudolph W.W."/>
            <person name="Gunzer F."/>
        </authorList>
    </citation>
    <scope>NUCLEOTIDE SEQUENCE [LARGE SCALE GENOMIC DNA]</scope>
    <source>
        <strain evidence="24 25">DSM 106044</strain>
    </source>
</reference>
<dbReference type="GO" id="GO:0008965">
    <property type="term" value="F:phosphoenolpyruvate-protein phosphotransferase activity"/>
    <property type="evidence" value="ECO:0007669"/>
    <property type="project" value="UniProtKB-EC"/>
</dbReference>
<evidence type="ECO:0000259" key="21">
    <source>
        <dbReference type="Pfam" id="PF00391"/>
    </source>
</evidence>
<dbReference type="InterPro" id="IPR036618">
    <property type="entry name" value="PtsI_HPr-bd_sf"/>
</dbReference>
<dbReference type="NCBIfam" id="TIGR01417">
    <property type="entry name" value="PTS_I_fam"/>
    <property type="match status" value="1"/>
</dbReference>
<name>A0A4U8Q821_9FIRM</name>
<evidence type="ECO:0000256" key="15">
    <source>
        <dbReference type="ARBA" id="ARBA00022842"/>
    </source>
</evidence>
<dbReference type="EMBL" id="QGQD01000043">
    <property type="protein sequence ID" value="TLD01090.1"/>
    <property type="molecule type" value="Genomic_DNA"/>
</dbReference>
<protein>
    <recommendedName>
        <fullName evidence="7 17">Phosphoenolpyruvate-protein phosphotransferase</fullName>
        <ecNumber evidence="6 17">2.7.3.9</ecNumber>
    </recommendedName>
    <alternativeName>
        <fullName evidence="16 17">Phosphotransferase system, enzyme I</fullName>
    </alternativeName>
</protein>
<dbReference type="PRINTS" id="PR01736">
    <property type="entry name" value="PHPHTRNFRASE"/>
</dbReference>
<feature type="binding site" evidence="20">
    <location>
        <position position="446"/>
    </location>
    <ligand>
        <name>Mg(2+)</name>
        <dbReference type="ChEBI" id="CHEBI:18420"/>
    </ligand>
</feature>
<dbReference type="Gene3D" id="3.20.20.60">
    <property type="entry name" value="Phosphoenolpyruvate-binding domains"/>
    <property type="match status" value="1"/>
</dbReference>
<feature type="binding site" evidence="19">
    <location>
        <position position="288"/>
    </location>
    <ligand>
        <name>phosphoenolpyruvate</name>
        <dbReference type="ChEBI" id="CHEBI:58702"/>
    </ligand>
</feature>
<evidence type="ECO:0000259" key="22">
    <source>
        <dbReference type="Pfam" id="PF02896"/>
    </source>
</evidence>
<dbReference type="Pfam" id="PF05524">
    <property type="entry name" value="PEP-utilisers_N"/>
    <property type="match status" value="1"/>
</dbReference>
<keyword evidence="8 17" id="KW-0813">Transport</keyword>
<evidence type="ECO:0000256" key="8">
    <source>
        <dbReference type="ARBA" id="ARBA00022448"/>
    </source>
</evidence>
<feature type="active site" description="Tele-phosphohistidine intermediate" evidence="18">
    <location>
        <position position="181"/>
    </location>
</feature>
<dbReference type="InterPro" id="IPR008731">
    <property type="entry name" value="PTS_EIN"/>
</dbReference>
<dbReference type="SUPFAM" id="SSF51621">
    <property type="entry name" value="Phosphoenolpyruvate/pyruvate domain"/>
    <property type="match status" value="1"/>
</dbReference>
<comment type="similarity">
    <text evidence="5 17">Belongs to the PEP-utilizing enzyme family.</text>
</comment>
<evidence type="ECO:0000256" key="9">
    <source>
        <dbReference type="ARBA" id="ARBA00022490"/>
    </source>
</evidence>
<comment type="caution">
    <text evidence="24">The sequence shown here is derived from an EMBL/GenBank/DDBJ whole genome shotgun (WGS) entry which is preliminary data.</text>
</comment>
<dbReference type="Pfam" id="PF02896">
    <property type="entry name" value="PEP-utilizers_C"/>
    <property type="match status" value="1"/>
</dbReference>
<dbReference type="GO" id="GO:0009401">
    <property type="term" value="P:phosphoenolpyruvate-dependent sugar phosphotransferase system"/>
    <property type="evidence" value="ECO:0007669"/>
    <property type="project" value="UniProtKB-KW"/>
</dbReference>
<dbReference type="InterPro" id="IPR036637">
    <property type="entry name" value="Phosphohistidine_dom_sf"/>
</dbReference>
<evidence type="ECO:0000313" key="24">
    <source>
        <dbReference type="EMBL" id="TLD01090.1"/>
    </source>
</evidence>
<feature type="domain" description="PEP-utilising enzyme C-terminal" evidence="22">
    <location>
        <begin position="243"/>
        <end position="531"/>
    </location>
</feature>
<comment type="catalytic activity">
    <reaction evidence="1 17">
        <text>L-histidyl-[protein] + phosphoenolpyruvate = N(pros)-phospho-L-histidyl-[protein] + pyruvate</text>
        <dbReference type="Rhea" id="RHEA:23880"/>
        <dbReference type="Rhea" id="RHEA-COMP:9745"/>
        <dbReference type="Rhea" id="RHEA-COMP:9746"/>
        <dbReference type="ChEBI" id="CHEBI:15361"/>
        <dbReference type="ChEBI" id="CHEBI:29979"/>
        <dbReference type="ChEBI" id="CHEBI:58702"/>
        <dbReference type="ChEBI" id="CHEBI:64837"/>
        <dbReference type="EC" id="2.7.3.9"/>
    </reaction>
</comment>
<evidence type="ECO:0000256" key="4">
    <source>
        <dbReference type="ARBA" id="ARBA00004496"/>
    </source>
</evidence>
<evidence type="ECO:0000256" key="3">
    <source>
        <dbReference type="ARBA" id="ARBA00002728"/>
    </source>
</evidence>
<keyword evidence="24" id="KW-0670">Pyruvate</keyword>